<reference evidence="10 11" key="2">
    <citation type="journal article" date="2008" name="Nature">
        <title>The Phaeodactylum genome reveals the evolutionary history of diatom genomes.</title>
        <authorList>
            <person name="Bowler C."/>
            <person name="Allen A.E."/>
            <person name="Badger J.H."/>
            <person name="Grimwood J."/>
            <person name="Jabbari K."/>
            <person name="Kuo A."/>
            <person name="Maheswari U."/>
            <person name="Martens C."/>
            <person name="Maumus F."/>
            <person name="Otillar R.P."/>
            <person name="Rayko E."/>
            <person name="Salamov A."/>
            <person name="Vandepoele K."/>
            <person name="Beszteri B."/>
            <person name="Gruber A."/>
            <person name="Heijde M."/>
            <person name="Katinka M."/>
            <person name="Mock T."/>
            <person name="Valentin K."/>
            <person name="Verret F."/>
            <person name="Berges J.A."/>
            <person name="Brownlee C."/>
            <person name="Cadoret J.P."/>
            <person name="Chiovitti A."/>
            <person name="Choi C.J."/>
            <person name="Coesel S."/>
            <person name="De Martino A."/>
            <person name="Detter J.C."/>
            <person name="Durkin C."/>
            <person name="Falciatore A."/>
            <person name="Fournet J."/>
            <person name="Haruta M."/>
            <person name="Huysman M.J."/>
            <person name="Jenkins B.D."/>
            <person name="Jiroutova K."/>
            <person name="Jorgensen R.E."/>
            <person name="Joubert Y."/>
            <person name="Kaplan A."/>
            <person name="Kroger N."/>
            <person name="Kroth P.G."/>
            <person name="La Roche J."/>
            <person name="Lindquist E."/>
            <person name="Lommer M."/>
            <person name="Martin-Jezequel V."/>
            <person name="Lopez P.J."/>
            <person name="Lucas S."/>
            <person name="Mangogna M."/>
            <person name="McGinnis K."/>
            <person name="Medlin L.K."/>
            <person name="Montsant A."/>
            <person name="Oudot-Le Secq M.P."/>
            <person name="Napoli C."/>
            <person name="Obornik M."/>
            <person name="Parker M.S."/>
            <person name="Petit J.L."/>
            <person name="Porcel B.M."/>
            <person name="Poulsen N."/>
            <person name="Robison M."/>
            <person name="Rychlewski L."/>
            <person name="Rynearson T.A."/>
            <person name="Schmutz J."/>
            <person name="Shapiro H."/>
            <person name="Siaut M."/>
            <person name="Stanley M."/>
            <person name="Sussman M.R."/>
            <person name="Taylor A.R."/>
            <person name="Vardi A."/>
            <person name="von Dassow P."/>
            <person name="Vyverman W."/>
            <person name="Willis A."/>
            <person name="Wyrwicz L.S."/>
            <person name="Rokhsar D.S."/>
            <person name="Weissenbach J."/>
            <person name="Armbrust E.V."/>
            <person name="Green B.R."/>
            <person name="Van de Peer Y."/>
            <person name="Grigoriev I.V."/>
        </authorList>
    </citation>
    <scope>NUCLEOTIDE SEQUENCE [LARGE SCALE GENOMIC DNA]</scope>
    <source>
        <strain evidence="10 11">CCMP1335</strain>
    </source>
</reference>
<dbReference type="RefSeq" id="XP_002293743.1">
    <property type="nucleotide sequence ID" value="XM_002293707.1"/>
</dbReference>
<dbReference type="OMA" id="ECCKGTD"/>
<evidence type="ECO:0000256" key="2">
    <source>
        <dbReference type="ARBA" id="ARBA00022679"/>
    </source>
</evidence>
<dbReference type="SUPFAM" id="SSF56112">
    <property type="entry name" value="Protein kinase-like (PK-like)"/>
    <property type="match status" value="1"/>
</dbReference>
<dbReference type="GeneID" id="7452669"/>
<dbReference type="eggNOG" id="KOG1151">
    <property type="taxonomic scope" value="Eukaryota"/>
</dbReference>
<evidence type="ECO:0000256" key="3">
    <source>
        <dbReference type="ARBA" id="ARBA00022741"/>
    </source>
</evidence>
<feature type="coiled-coil region" evidence="8">
    <location>
        <begin position="16"/>
        <end position="43"/>
    </location>
</feature>
<evidence type="ECO:0000259" key="9">
    <source>
        <dbReference type="PROSITE" id="PS50011"/>
    </source>
</evidence>
<evidence type="ECO:0000313" key="10">
    <source>
        <dbReference type="EMBL" id="EED88752.1"/>
    </source>
</evidence>
<gene>
    <name evidence="10" type="ORF">THAPSDRAFT_37523</name>
</gene>
<protein>
    <recommendedName>
        <fullName evidence="9">Protein kinase domain-containing protein</fullName>
    </recommendedName>
</protein>
<keyword evidence="3 6" id="KW-0547">Nucleotide-binding</keyword>
<evidence type="ECO:0000256" key="8">
    <source>
        <dbReference type="SAM" id="Coils"/>
    </source>
</evidence>
<dbReference type="HOGENOM" id="CLU_000288_85_2_1"/>
<dbReference type="EMBL" id="CM000649">
    <property type="protein sequence ID" value="EED88752.1"/>
    <property type="molecule type" value="Genomic_DNA"/>
</dbReference>
<organism evidence="10 11">
    <name type="scientific">Thalassiosira pseudonana</name>
    <name type="common">Marine diatom</name>
    <name type="synonym">Cyclotella nana</name>
    <dbReference type="NCBI Taxonomy" id="35128"/>
    <lineage>
        <taxon>Eukaryota</taxon>
        <taxon>Sar</taxon>
        <taxon>Stramenopiles</taxon>
        <taxon>Ochrophyta</taxon>
        <taxon>Bacillariophyta</taxon>
        <taxon>Coscinodiscophyceae</taxon>
        <taxon>Thalassiosirophycidae</taxon>
        <taxon>Thalassiosirales</taxon>
        <taxon>Thalassiosiraceae</taxon>
        <taxon>Thalassiosira</taxon>
    </lineage>
</organism>
<evidence type="ECO:0000256" key="5">
    <source>
        <dbReference type="ARBA" id="ARBA00022840"/>
    </source>
</evidence>
<keyword evidence="1 7" id="KW-0723">Serine/threonine-protein kinase</keyword>
<evidence type="ECO:0000256" key="7">
    <source>
        <dbReference type="RuleBase" id="RU000304"/>
    </source>
</evidence>
<dbReference type="InterPro" id="IPR017441">
    <property type="entry name" value="Protein_kinase_ATP_BS"/>
</dbReference>
<dbReference type="STRING" id="35128.B8CCD2"/>
<feature type="binding site" evidence="6">
    <location>
        <position position="98"/>
    </location>
    <ligand>
        <name>ATP</name>
        <dbReference type="ChEBI" id="CHEBI:30616"/>
    </ligand>
</feature>
<evidence type="ECO:0000313" key="11">
    <source>
        <dbReference type="Proteomes" id="UP000001449"/>
    </source>
</evidence>
<keyword evidence="11" id="KW-1185">Reference proteome</keyword>
<feature type="domain" description="Protein kinase" evidence="9">
    <location>
        <begin position="69"/>
        <end position="347"/>
    </location>
</feature>
<dbReference type="FunFam" id="1.10.510.10:FF:000698">
    <property type="entry name" value="Serine/threonine-protein kinase tousled-like 1"/>
    <property type="match status" value="1"/>
</dbReference>
<dbReference type="GO" id="GO:0005524">
    <property type="term" value="F:ATP binding"/>
    <property type="evidence" value="ECO:0007669"/>
    <property type="project" value="UniProtKB-UniRule"/>
</dbReference>
<dbReference type="PROSITE" id="PS50011">
    <property type="entry name" value="PROTEIN_KINASE_DOM"/>
    <property type="match status" value="1"/>
</dbReference>
<dbReference type="PROSITE" id="PS00107">
    <property type="entry name" value="PROTEIN_KINASE_ATP"/>
    <property type="match status" value="1"/>
</dbReference>
<dbReference type="Gene3D" id="1.10.510.10">
    <property type="entry name" value="Transferase(Phosphotransferase) domain 1"/>
    <property type="match status" value="1"/>
</dbReference>
<dbReference type="GO" id="GO:0004674">
    <property type="term" value="F:protein serine/threonine kinase activity"/>
    <property type="evidence" value="ECO:0007669"/>
    <property type="project" value="UniProtKB-KW"/>
</dbReference>
<dbReference type="PaxDb" id="35128-Thaps37523"/>
<dbReference type="AlphaFoldDB" id="B8CCD2"/>
<name>B8CCD2_THAPS</name>
<dbReference type="PROSITE" id="PS00108">
    <property type="entry name" value="PROTEIN_KINASE_ST"/>
    <property type="match status" value="1"/>
</dbReference>
<keyword evidence="8" id="KW-0175">Coiled coil</keyword>
<proteinExistence type="inferred from homology"/>
<keyword evidence="5 6" id="KW-0067">ATP-binding</keyword>
<dbReference type="PANTHER" id="PTHR22974">
    <property type="entry name" value="MIXED LINEAGE PROTEIN KINASE"/>
    <property type="match status" value="1"/>
</dbReference>
<evidence type="ECO:0000256" key="1">
    <source>
        <dbReference type="ARBA" id="ARBA00022527"/>
    </source>
</evidence>
<dbReference type="InterPro" id="IPR011009">
    <property type="entry name" value="Kinase-like_dom_sf"/>
</dbReference>
<keyword evidence="2" id="KW-0808">Transferase</keyword>
<dbReference type="CDD" id="cd13990">
    <property type="entry name" value="STKc_TLK"/>
    <property type="match status" value="1"/>
</dbReference>
<dbReference type="InParanoid" id="B8CCD2"/>
<dbReference type="InterPro" id="IPR000719">
    <property type="entry name" value="Prot_kinase_dom"/>
</dbReference>
<reference evidence="10 11" key="1">
    <citation type="journal article" date="2004" name="Science">
        <title>The genome of the diatom Thalassiosira pseudonana: ecology, evolution, and metabolism.</title>
        <authorList>
            <person name="Armbrust E.V."/>
            <person name="Berges J.A."/>
            <person name="Bowler C."/>
            <person name="Green B.R."/>
            <person name="Martinez D."/>
            <person name="Putnam N.H."/>
            <person name="Zhou S."/>
            <person name="Allen A.E."/>
            <person name="Apt K.E."/>
            <person name="Bechner M."/>
            <person name="Brzezinski M.A."/>
            <person name="Chaal B.K."/>
            <person name="Chiovitti A."/>
            <person name="Davis A.K."/>
            <person name="Demarest M.S."/>
            <person name="Detter J.C."/>
            <person name="Glavina T."/>
            <person name="Goodstein D."/>
            <person name="Hadi M.Z."/>
            <person name="Hellsten U."/>
            <person name="Hildebrand M."/>
            <person name="Jenkins B.D."/>
            <person name="Jurka J."/>
            <person name="Kapitonov V.V."/>
            <person name="Kroger N."/>
            <person name="Lau W.W."/>
            <person name="Lane T.W."/>
            <person name="Larimer F.W."/>
            <person name="Lippmeier J.C."/>
            <person name="Lucas S."/>
            <person name="Medina M."/>
            <person name="Montsant A."/>
            <person name="Obornik M."/>
            <person name="Parker M.S."/>
            <person name="Palenik B."/>
            <person name="Pazour G.J."/>
            <person name="Richardson P.M."/>
            <person name="Rynearson T.A."/>
            <person name="Saito M.A."/>
            <person name="Schwartz D.C."/>
            <person name="Thamatrakoln K."/>
            <person name="Valentin K."/>
            <person name="Vardi A."/>
            <person name="Wilkerson F.P."/>
            <person name="Rokhsar D.S."/>
        </authorList>
    </citation>
    <scope>NUCLEOTIDE SEQUENCE [LARGE SCALE GENOMIC DNA]</scope>
    <source>
        <strain evidence="10 11">CCMP1335</strain>
    </source>
</reference>
<evidence type="ECO:0000256" key="4">
    <source>
        <dbReference type="ARBA" id="ARBA00022777"/>
    </source>
</evidence>
<dbReference type="SMART" id="SM00220">
    <property type="entry name" value="S_TKc"/>
    <property type="match status" value="1"/>
</dbReference>
<dbReference type="KEGG" id="tps:THAPSDRAFT_37523"/>
<dbReference type="Proteomes" id="UP000001449">
    <property type="component" value="Chromosome 14"/>
</dbReference>
<evidence type="ECO:0000256" key="6">
    <source>
        <dbReference type="PROSITE-ProRule" id="PRU10141"/>
    </source>
</evidence>
<dbReference type="Pfam" id="PF00069">
    <property type="entry name" value="Pkinase"/>
    <property type="match status" value="1"/>
</dbReference>
<comment type="similarity">
    <text evidence="7">Belongs to the protein kinase superfamily.</text>
</comment>
<accession>B8CCD2</accession>
<dbReference type="InterPro" id="IPR008271">
    <property type="entry name" value="Ser/Thr_kinase_AS"/>
</dbReference>
<keyword evidence="4" id="KW-0418">Kinase</keyword>
<sequence>MILDNDLDRFEAKETVRMHLDEVKKEEMKLDEEERALNIEKRAHVRALKLVANEDSSKFRLRHKLHDRYVLLNLLGKGGFSEVWRAYDLVELRHVAVKIHQLELSWSDAKKENYTKHVSREYEIHREVRHPRIVSLYDVFEIDTDSFATVLECCKGTDLDTILKDQGRIPERDARAILLQILSGMRYLSSPSADGRRQGIIHYDLKPGNILFDEHGNSKITDFGLSKIVDNEHMGEGMELTSQGAGTYWYLPPECFLMDQGVRISNKVDVWSIGVIYFQMLFGRRPFGDGESQDRVLRNQTMLHATEVHFPSKPLISEEGKMFIRDCLTYDQRIRPNVSQLCEHQYLRSTSLC</sequence>
<dbReference type="PANTHER" id="PTHR22974:SF23">
    <property type="entry name" value="TOUSLED-LIKE KINASE, ISOFORM G"/>
    <property type="match status" value="1"/>
</dbReference>